<evidence type="ECO:0000256" key="1">
    <source>
        <dbReference type="SAM" id="Phobius"/>
    </source>
</evidence>
<organism evidence="2 3">
    <name type="scientific">Armillaria luteobubalina</name>
    <dbReference type="NCBI Taxonomy" id="153913"/>
    <lineage>
        <taxon>Eukaryota</taxon>
        <taxon>Fungi</taxon>
        <taxon>Dikarya</taxon>
        <taxon>Basidiomycota</taxon>
        <taxon>Agaricomycotina</taxon>
        <taxon>Agaricomycetes</taxon>
        <taxon>Agaricomycetidae</taxon>
        <taxon>Agaricales</taxon>
        <taxon>Marasmiineae</taxon>
        <taxon>Physalacriaceae</taxon>
        <taxon>Armillaria</taxon>
    </lineage>
</organism>
<evidence type="ECO:0000313" key="3">
    <source>
        <dbReference type="Proteomes" id="UP001175228"/>
    </source>
</evidence>
<accession>A0AA39QAG3</accession>
<comment type="caution">
    <text evidence="2">The sequence shown here is derived from an EMBL/GenBank/DDBJ whole genome shotgun (WGS) entry which is preliminary data.</text>
</comment>
<keyword evidence="1" id="KW-0812">Transmembrane</keyword>
<keyword evidence="3" id="KW-1185">Reference proteome</keyword>
<proteinExistence type="predicted"/>
<dbReference type="Proteomes" id="UP001175228">
    <property type="component" value="Unassembled WGS sequence"/>
</dbReference>
<keyword evidence="1" id="KW-1133">Transmembrane helix</keyword>
<dbReference type="AlphaFoldDB" id="A0AA39QAG3"/>
<reference evidence="2" key="1">
    <citation type="submission" date="2023-06" db="EMBL/GenBank/DDBJ databases">
        <authorList>
            <consortium name="Lawrence Berkeley National Laboratory"/>
            <person name="Ahrendt S."/>
            <person name="Sahu N."/>
            <person name="Indic B."/>
            <person name="Wong-Bajracharya J."/>
            <person name="Merenyi Z."/>
            <person name="Ke H.-M."/>
            <person name="Monk M."/>
            <person name="Kocsube S."/>
            <person name="Drula E."/>
            <person name="Lipzen A."/>
            <person name="Balint B."/>
            <person name="Henrissat B."/>
            <person name="Andreopoulos B."/>
            <person name="Martin F.M."/>
            <person name="Harder C.B."/>
            <person name="Rigling D."/>
            <person name="Ford K.L."/>
            <person name="Foster G.D."/>
            <person name="Pangilinan J."/>
            <person name="Papanicolaou A."/>
            <person name="Barry K."/>
            <person name="LaButti K."/>
            <person name="Viragh M."/>
            <person name="Koriabine M."/>
            <person name="Yan M."/>
            <person name="Riley R."/>
            <person name="Champramary S."/>
            <person name="Plett K.L."/>
            <person name="Tsai I.J."/>
            <person name="Slot J."/>
            <person name="Sipos G."/>
            <person name="Plett J."/>
            <person name="Nagy L.G."/>
            <person name="Grigoriev I.V."/>
        </authorList>
    </citation>
    <scope>NUCLEOTIDE SEQUENCE</scope>
    <source>
        <strain evidence="2">HWK02</strain>
    </source>
</reference>
<protein>
    <submittedName>
        <fullName evidence="2">Uncharacterized protein</fullName>
    </submittedName>
</protein>
<gene>
    <name evidence="2" type="ORF">EDD18DRAFT_1102652</name>
</gene>
<feature type="transmembrane region" description="Helical" evidence="1">
    <location>
        <begin position="40"/>
        <end position="63"/>
    </location>
</feature>
<sequence length="240" mass="26643">MADAPQVDYPLRLGSLAKSVEMELKLPLVAEFIPQGFAELVFVVVLLLIVVLVMPLAVIPIVVDDCPDGSHKTEKRHRKFLNDHPITFTGCCKWRDTAKGVRAVMARDRRPRDFDPGYLWLFGIVAVRFLSPHELTGTETQAHTERFLLGKLTLGMDGPATVPVGTHGSQIRVEQEQPDVGQPRRIAYMLGPSTKASSVTESLFTMNAKEDADWRTSSHLNPNPSRICSSLHFEIGCKAK</sequence>
<evidence type="ECO:0000313" key="2">
    <source>
        <dbReference type="EMBL" id="KAK0499278.1"/>
    </source>
</evidence>
<name>A0AA39QAG3_9AGAR</name>
<keyword evidence="1" id="KW-0472">Membrane</keyword>
<dbReference type="EMBL" id="JAUEPU010000009">
    <property type="protein sequence ID" value="KAK0499278.1"/>
    <property type="molecule type" value="Genomic_DNA"/>
</dbReference>